<keyword evidence="2" id="KW-0812">Transmembrane</keyword>
<feature type="transmembrane region" description="Helical" evidence="2">
    <location>
        <begin position="473"/>
        <end position="495"/>
    </location>
</feature>
<feature type="transmembrane region" description="Helical" evidence="2">
    <location>
        <begin position="610"/>
        <end position="629"/>
    </location>
</feature>
<dbReference type="EMBL" id="CAKXYY010000008">
    <property type="protein sequence ID" value="CAH2352915.1"/>
    <property type="molecule type" value="Genomic_DNA"/>
</dbReference>
<feature type="region of interest" description="Disordered" evidence="1">
    <location>
        <begin position="657"/>
        <end position="700"/>
    </location>
</feature>
<dbReference type="OrthoDB" id="3357002at2759"/>
<dbReference type="PANTHER" id="PTHR35184">
    <property type="entry name" value="YALI0C10208P"/>
    <property type="match status" value="1"/>
</dbReference>
<evidence type="ECO:0000256" key="2">
    <source>
        <dbReference type="SAM" id="Phobius"/>
    </source>
</evidence>
<evidence type="ECO:0000313" key="4">
    <source>
        <dbReference type="Proteomes" id="UP000837801"/>
    </source>
</evidence>
<gene>
    <name evidence="3" type="ORF">CLIB1423_08S04038</name>
</gene>
<name>A0A9P0VYX1_9ASCO</name>
<evidence type="ECO:0000313" key="3">
    <source>
        <dbReference type="EMBL" id="CAH2352915.1"/>
    </source>
</evidence>
<feature type="transmembrane region" description="Helical" evidence="2">
    <location>
        <begin position="330"/>
        <end position="350"/>
    </location>
</feature>
<dbReference type="PANTHER" id="PTHR35184:SF1">
    <property type="entry name" value="INTEGRAL MEMBRANE PROTEIN"/>
    <property type="match status" value="1"/>
</dbReference>
<dbReference type="Pfam" id="PF11309">
    <property type="entry name" value="DUF3112"/>
    <property type="match status" value="1"/>
</dbReference>
<keyword evidence="4" id="KW-1185">Reference proteome</keyword>
<dbReference type="Proteomes" id="UP000837801">
    <property type="component" value="Unassembled WGS sequence"/>
</dbReference>
<dbReference type="InterPro" id="IPR021460">
    <property type="entry name" value="DUF3112"/>
</dbReference>
<feature type="transmembrane region" description="Helical" evidence="2">
    <location>
        <begin position="396"/>
        <end position="416"/>
    </location>
</feature>
<sequence length="700" mass="76436">MDASTIETLLESALTANGLAANSSTVLGFLNVTSTALADVPYTISSPLFVDILGLGLTGGNFSLSSVNSTVLAKLITDLAPVLNEIPASTGASIVEYGVAAASTLNLTLSNSTTTALSSYLSTTVLSAVLTVQKNVTGSLIEDGAAVLAAIPQSLQIPYIQKVLLYVGSKLGSVNASSIDLSTIKTLASPYIAEISIPDNVTVPLINNTVEAVVELPSNSSSTFFTELVNFYNTVPKNESQTLSRDLYNSFFPSDGSATTMTNFLLGAFTKVLLFANGNPSSRTGIEKVNEIGHDLFGANLPSQMVTYAMNQQTNLFGDYPAHVDVAPSAIFAAVFMLFGFAHLGVFALNYSRGHKFWLSLAFFFYCIFRFIGWVLRITWSQDLTKVTMGVADEVFLIISSVILITLNLVLAQRIFTWRHPVGGSSKFFWSFMLGMYGLVLGVIAMTIVAQSVPYLYFLSEANTRRYLRTLEASSILLCLYALTAIALVGLAYFFKPTEKDKSFYTYQAWWIEKFSPLYYVEKGASKKAEHSFLERSQEERNAVRVITASTQHHQNVTGVSTDRGALNHTWSILLIFTTSILIFVGAVIRCVTVFEDKTRSTQGSVCDPVVMYICYGLFEVIINILYLVGRVDLRFYRPDRLPKNIRNAPIAEAAVDPSLGSRSDEEKDVGTVEPQVEDNVDEEPKEAVVAEEENVAEAR</sequence>
<feature type="compositionally biased region" description="Acidic residues" evidence="1">
    <location>
        <begin position="676"/>
        <end position="700"/>
    </location>
</feature>
<feature type="transmembrane region" description="Helical" evidence="2">
    <location>
        <begin position="573"/>
        <end position="595"/>
    </location>
</feature>
<feature type="transmembrane region" description="Helical" evidence="2">
    <location>
        <begin position="357"/>
        <end position="376"/>
    </location>
</feature>
<organism evidence="3 4">
    <name type="scientific">[Candida] railenensis</name>
    <dbReference type="NCBI Taxonomy" id="45579"/>
    <lineage>
        <taxon>Eukaryota</taxon>
        <taxon>Fungi</taxon>
        <taxon>Dikarya</taxon>
        <taxon>Ascomycota</taxon>
        <taxon>Saccharomycotina</taxon>
        <taxon>Pichiomycetes</taxon>
        <taxon>Debaryomycetaceae</taxon>
        <taxon>Kurtzmaniella</taxon>
    </lineage>
</organism>
<reference evidence="3" key="1">
    <citation type="submission" date="2022-03" db="EMBL/GenBank/DDBJ databases">
        <authorList>
            <person name="Legras J.-L."/>
            <person name="Devillers H."/>
            <person name="Grondin C."/>
        </authorList>
    </citation>
    <scope>NUCLEOTIDE SEQUENCE</scope>
    <source>
        <strain evidence="3">CLIB 1423</strain>
    </source>
</reference>
<comment type="caution">
    <text evidence="3">The sequence shown here is derived from an EMBL/GenBank/DDBJ whole genome shotgun (WGS) entry which is preliminary data.</text>
</comment>
<feature type="transmembrane region" description="Helical" evidence="2">
    <location>
        <begin position="428"/>
        <end position="453"/>
    </location>
</feature>
<dbReference type="AlphaFoldDB" id="A0A9P0VYX1"/>
<proteinExistence type="predicted"/>
<keyword evidence="2" id="KW-1133">Transmembrane helix</keyword>
<accession>A0A9P0VYX1</accession>
<protein>
    <submittedName>
        <fullName evidence="3">Uncharacterized protein</fullName>
    </submittedName>
</protein>
<evidence type="ECO:0000256" key="1">
    <source>
        <dbReference type="SAM" id="MobiDB-lite"/>
    </source>
</evidence>
<keyword evidence="2" id="KW-0472">Membrane</keyword>